<keyword evidence="2" id="KW-1185">Reference proteome</keyword>
<proteinExistence type="predicted"/>
<reference evidence="1 2" key="1">
    <citation type="submission" date="2023-07" db="EMBL/GenBank/DDBJ databases">
        <title>Genomic Encyclopedia of Type Strains, Phase IV (KMG-IV): sequencing the most valuable type-strain genomes for metagenomic binning, comparative biology and taxonomic classification.</title>
        <authorList>
            <person name="Goeker M."/>
        </authorList>
    </citation>
    <scope>NUCLEOTIDE SEQUENCE [LARGE SCALE GENOMIC DNA]</scope>
    <source>
        <strain evidence="1 2">DSM 19922</strain>
    </source>
</reference>
<dbReference type="Proteomes" id="UP001244552">
    <property type="component" value="Unassembled WGS sequence"/>
</dbReference>
<comment type="caution">
    <text evidence="1">The sequence shown here is derived from an EMBL/GenBank/DDBJ whole genome shotgun (WGS) entry which is preliminary data.</text>
</comment>
<gene>
    <name evidence="1" type="ORF">QO018_006070</name>
</gene>
<protein>
    <submittedName>
        <fullName evidence="1">Uncharacterized protein</fullName>
    </submittedName>
</protein>
<dbReference type="RefSeq" id="WP_307354600.1">
    <property type="nucleotide sequence ID" value="NZ_JAUSVU010000039.1"/>
</dbReference>
<evidence type="ECO:0000313" key="1">
    <source>
        <dbReference type="EMBL" id="MDQ0537170.1"/>
    </source>
</evidence>
<accession>A0ABU0MUK2</accession>
<sequence length="188" mass="20944">MTAVLSDSGARSPSILRLGRDLVSAPAIVTGLGDPERRPDDDANVEIHRQPLRFAADWQLEIIRKCEQEGVTPSLVAWLNSTGLLKRCVYLSSAEPTGDLLFRYIGEPTQRYLGRKWAAEQIGKPDNAPNRNLEEGVGPQYREAIDGQAPLFNRIFIDGSRSVTYTHVLIGWRLPDDRQALLSCVDVF</sequence>
<name>A0ABU0MUK2_9PROT</name>
<evidence type="ECO:0000313" key="2">
    <source>
        <dbReference type="Proteomes" id="UP001244552"/>
    </source>
</evidence>
<organism evidence="1 2">
    <name type="scientific">Azospirillum picis</name>
    <dbReference type="NCBI Taxonomy" id="488438"/>
    <lineage>
        <taxon>Bacteria</taxon>
        <taxon>Pseudomonadati</taxon>
        <taxon>Pseudomonadota</taxon>
        <taxon>Alphaproteobacteria</taxon>
        <taxon>Rhodospirillales</taxon>
        <taxon>Azospirillaceae</taxon>
        <taxon>Azospirillum</taxon>
    </lineage>
</organism>
<dbReference type="EMBL" id="JAUSVU010000039">
    <property type="protein sequence ID" value="MDQ0537170.1"/>
    <property type="molecule type" value="Genomic_DNA"/>
</dbReference>